<dbReference type="EMBL" id="VRYY01000262">
    <property type="protein sequence ID" value="MBG3877303.1"/>
    <property type="molecule type" value="Genomic_DNA"/>
</dbReference>
<evidence type="ECO:0000313" key="2">
    <source>
        <dbReference type="Proteomes" id="UP001194469"/>
    </source>
</evidence>
<reference evidence="1 2" key="1">
    <citation type="submission" date="2019-08" db="EMBL/GenBank/DDBJ databases">
        <authorList>
            <person name="Luo N."/>
        </authorList>
    </citation>
    <scope>NUCLEOTIDE SEQUENCE [LARGE SCALE GENOMIC DNA]</scope>
    <source>
        <strain evidence="1 2">NCIMB 9442</strain>
    </source>
</reference>
<sequence length="77" mass="8692">MPSFEADNLTLHKINVAPMFRCTRCHFGPPDTSWAGQKNGEHRRVLICRSCGARAVATFRVAADNSRWEILSVEDMD</sequence>
<evidence type="ECO:0000313" key="1">
    <source>
        <dbReference type="EMBL" id="MBG3877303.1"/>
    </source>
</evidence>
<proteinExistence type="predicted"/>
<comment type="caution">
    <text evidence="1">The sequence shown here is derived from an EMBL/GenBank/DDBJ whole genome shotgun (WGS) entry which is preliminary data.</text>
</comment>
<organism evidence="1 2">
    <name type="scientific">Nitratidesulfovibrio oxamicus</name>
    <dbReference type="NCBI Taxonomy" id="32016"/>
    <lineage>
        <taxon>Bacteria</taxon>
        <taxon>Pseudomonadati</taxon>
        <taxon>Thermodesulfobacteriota</taxon>
        <taxon>Desulfovibrionia</taxon>
        <taxon>Desulfovibrionales</taxon>
        <taxon>Desulfovibrionaceae</taxon>
        <taxon>Nitratidesulfovibrio</taxon>
    </lineage>
</organism>
<accession>A0ABS0J6E4</accession>
<dbReference type="Proteomes" id="UP001194469">
    <property type="component" value="Unassembled WGS sequence"/>
</dbReference>
<protein>
    <submittedName>
        <fullName evidence="1">Uncharacterized protein</fullName>
    </submittedName>
</protein>
<name>A0ABS0J6E4_9BACT</name>
<gene>
    <name evidence="1" type="ORF">FVW20_09810</name>
</gene>
<keyword evidence="2" id="KW-1185">Reference proteome</keyword>
<dbReference type="RefSeq" id="WP_167123958.1">
    <property type="nucleotide sequence ID" value="NZ_VRYY01000262.1"/>
</dbReference>